<dbReference type="Proteomes" id="UP000002630">
    <property type="component" value="Unassembled WGS sequence"/>
</dbReference>
<evidence type="ECO:0000313" key="2">
    <source>
        <dbReference type="Proteomes" id="UP000002630"/>
    </source>
</evidence>
<dbReference type="AlphaFoldDB" id="D8LK70"/>
<sequence length="145" mass="17234">MSWMQGNHSMESLKNMHQQILHNVEMVQDRSSKILQEQEKDLLRAFRARLFDVQTELEKEKTRKDGGDSAWIERTRRTEAELDWAKEMADRLDRVNQGLSRENLRLKSQFKSQEDDRKFLIKQLVAIKVKIKVPECWSVSPHKNV</sequence>
<dbReference type="PANTHER" id="PTHR40515:SF1">
    <property type="entry name" value="CILIA- AND FLAGELLA-ASSOCIATED PROTEIN 157"/>
    <property type="match status" value="1"/>
</dbReference>
<proteinExistence type="predicted"/>
<organism evidence="1 2">
    <name type="scientific">Ectocarpus siliculosus</name>
    <name type="common">Brown alga</name>
    <name type="synonym">Conferva siliculosa</name>
    <dbReference type="NCBI Taxonomy" id="2880"/>
    <lineage>
        <taxon>Eukaryota</taxon>
        <taxon>Sar</taxon>
        <taxon>Stramenopiles</taxon>
        <taxon>Ochrophyta</taxon>
        <taxon>PX clade</taxon>
        <taxon>Phaeophyceae</taxon>
        <taxon>Ectocarpales</taxon>
        <taxon>Ectocarpaceae</taxon>
        <taxon>Ectocarpus</taxon>
    </lineage>
</organism>
<dbReference type="STRING" id="2880.D8LK70"/>
<evidence type="ECO:0000313" key="1">
    <source>
        <dbReference type="EMBL" id="CBN76034.1"/>
    </source>
</evidence>
<protein>
    <submittedName>
        <fullName evidence="1">Uncharacterized protein</fullName>
    </submittedName>
</protein>
<dbReference type="OrthoDB" id="193329at2759"/>
<reference evidence="1 2" key="1">
    <citation type="journal article" date="2010" name="Nature">
        <title>The Ectocarpus genome and the independent evolution of multicellularity in brown algae.</title>
        <authorList>
            <person name="Cock J.M."/>
            <person name="Sterck L."/>
            <person name="Rouze P."/>
            <person name="Scornet D."/>
            <person name="Allen A.E."/>
            <person name="Amoutzias G."/>
            <person name="Anthouard V."/>
            <person name="Artiguenave F."/>
            <person name="Aury J.M."/>
            <person name="Badger J.H."/>
            <person name="Beszteri B."/>
            <person name="Billiau K."/>
            <person name="Bonnet E."/>
            <person name="Bothwell J.H."/>
            <person name="Bowler C."/>
            <person name="Boyen C."/>
            <person name="Brownlee C."/>
            <person name="Carrano C.J."/>
            <person name="Charrier B."/>
            <person name="Cho G.Y."/>
            <person name="Coelho S.M."/>
            <person name="Collen J."/>
            <person name="Corre E."/>
            <person name="Da Silva C."/>
            <person name="Delage L."/>
            <person name="Delaroque N."/>
            <person name="Dittami S.M."/>
            <person name="Doulbeau S."/>
            <person name="Elias M."/>
            <person name="Farnham G."/>
            <person name="Gachon C.M."/>
            <person name="Gschloessl B."/>
            <person name="Heesch S."/>
            <person name="Jabbari K."/>
            <person name="Jubin C."/>
            <person name="Kawai H."/>
            <person name="Kimura K."/>
            <person name="Kloareg B."/>
            <person name="Kupper F.C."/>
            <person name="Lang D."/>
            <person name="Le Bail A."/>
            <person name="Leblanc C."/>
            <person name="Lerouge P."/>
            <person name="Lohr M."/>
            <person name="Lopez P.J."/>
            <person name="Martens C."/>
            <person name="Maumus F."/>
            <person name="Michel G."/>
            <person name="Miranda-Saavedra D."/>
            <person name="Morales J."/>
            <person name="Moreau H."/>
            <person name="Motomura T."/>
            <person name="Nagasato C."/>
            <person name="Napoli C.A."/>
            <person name="Nelson D.R."/>
            <person name="Nyvall-Collen P."/>
            <person name="Peters A.F."/>
            <person name="Pommier C."/>
            <person name="Potin P."/>
            <person name="Poulain J."/>
            <person name="Quesneville H."/>
            <person name="Read B."/>
            <person name="Rensing S.A."/>
            <person name="Ritter A."/>
            <person name="Rousvoal S."/>
            <person name="Samanta M."/>
            <person name="Samson G."/>
            <person name="Schroeder D.C."/>
            <person name="Segurens B."/>
            <person name="Strittmatter M."/>
            <person name="Tonon T."/>
            <person name="Tregear J.W."/>
            <person name="Valentin K."/>
            <person name="von Dassow P."/>
            <person name="Yamagishi T."/>
            <person name="Van de Peer Y."/>
            <person name="Wincker P."/>
        </authorList>
    </citation>
    <scope>NUCLEOTIDE SEQUENCE [LARGE SCALE GENOMIC DNA]</scope>
    <source>
        <strain evidence="2">Ec32 / CCAP1310/4</strain>
    </source>
</reference>
<keyword evidence="2" id="KW-1185">Reference proteome</keyword>
<dbReference type="EMBL" id="FN649760">
    <property type="protein sequence ID" value="CBN76034.1"/>
    <property type="molecule type" value="Genomic_DNA"/>
</dbReference>
<dbReference type="InParanoid" id="D8LK70"/>
<dbReference type="PANTHER" id="PTHR40515">
    <property type="entry name" value="CILIA- AND FLAGELLA-ASSOCIATED PROTEIN 157"/>
    <property type="match status" value="1"/>
</dbReference>
<gene>
    <name evidence="1" type="ORF">Esi_0281_0033</name>
</gene>
<dbReference type="eggNOG" id="ENOG502QTD7">
    <property type="taxonomic scope" value="Eukaryota"/>
</dbReference>
<name>D8LK70_ECTSI</name>
<accession>D8LK70</accession>